<comment type="caution">
    <text evidence="2">The sequence shown here is derived from an EMBL/GenBank/DDBJ whole genome shotgun (WGS) entry which is preliminary data.</text>
</comment>
<proteinExistence type="predicted"/>
<sequence>MRELPARTTVISLTGDLCEAPAGRDGSSSAPGATPIPGLAGMPMPIPKPPPTPTPASRGRDRRQLSRAAAARPRRITPAARNLPRRSGY</sequence>
<evidence type="ECO:0000313" key="2">
    <source>
        <dbReference type="EMBL" id="MDI3409355.1"/>
    </source>
</evidence>
<feature type="compositionally biased region" description="Pro residues" evidence="1">
    <location>
        <begin position="44"/>
        <end position="54"/>
    </location>
</feature>
<feature type="region of interest" description="Disordered" evidence="1">
    <location>
        <begin position="17"/>
        <end position="89"/>
    </location>
</feature>
<reference evidence="2 3" key="1">
    <citation type="submission" date="2023-05" db="EMBL/GenBank/DDBJ databases">
        <title>Draft genome sequence of Streptomyces sp. B-S-A6 isolated from a cave soil in Thailand.</title>
        <authorList>
            <person name="Chamroensaksri N."/>
            <person name="Muangham S."/>
        </authorList>
    </citation>
    <scope>NUCLEOTIDE SEQUENCE [LARGE SCALE GENOMIC DNA]</scope>
    <source>
        <strain evidence="2 3">B-S-A6</strain>
    </source>
</reference>
<protein>
    <submittedName>
        <fullName evidence="2">Uncharacterized protein</fullName>
    </submittedName>
</protein>
<dbReference type="EMBL" id="JASCIQ010000070">
    <property type="protein sequence ID" value="MDI3409355.1"/>
    <property type="molecule type" value="Genomic_DNA"/>
</dbReference>
<evidence type="ECO:0000313" key="3">
    <source>
        <dbReference type="Proteomes" id="UP001223978"/>
    </source>
</evidence>
<gene>
    <name evidence="2" type="ORF">QIS96_36730</name>
</gene>
<evidence type="ECO:0000256" key="1">
    <source>
        <dbReference type="SAM" id="MobiDB-lite"/>
    </source>
</evidence>
<dbReference type="Proteomes" id="UP001223978">
    <property type="component" value="Unassembled WGS sequence"/>
</dbReference>
<organism evidence="2 3">
    <name type="scientific">Streptomyces cavernicola</name>
    <dbReference type="NCBI Taxonomy" id="3043613"/>
    <lineage>
        <taxon>Bacteria</taxon>
        <taxon>Bacillati</taxon>
        <taxon>Actinomycetota</taxon>
        <taxon>Actinomycetes</taxon>
        <taxon>Kitasatosporales</taxon>
        <taxon>Streptomycetaceae</taxon>
        <taxon>Streptomyces</taxon>
    </lineage>
</organism>
<name>A0ABT6SMD6_9ACTN</name>
<dbReference type="RefSeq" id="WP_282547225.1">
    <property type="nucleotide sequence ID" value="NZ_JASCIQ010000070.1"/>
</dbReference>
<keyword evidence="3" id="KW-1185">Reference proteome</keyword>
<feature type="compositionally biased region" description="Low complexity" evidence="1">
    <location>
        <begin position="66"/>
        <end position="81"/>
    </location>
</feature>
<accession>A0ABT6SMD6</accession>